<keyword evidence="5 12" id="KW-0812">Transmembrane</keyword>
<evidence type="ECO:0000256" key="6">
    <source>
        <dbReference type="ARBA" id="ARBA00022723"/>
    </source>
</evidence>
<evidence type="ECO:0000256" key="1">
    <source>
        <dbReference type="ARBA" id="ARBA00000900"/>
    </source>
</evidence>
<evidence type="ECO:0000313" key="15">
    <source>
        <dbReference type="Proteomes" id="UP000775213"/>
    </source>
</evidence>
<comment type="subcellular location">
    <subcellularLocation>
        <location evidence="2">Membrane</location>
        <topology evidence="2">Multi-pass membrane protein</topology>
    </subcellularLocation>
</comment>
<dbReference type="AlphaFoldDB" id="A0AAV7GHZ9"/>
<evidence type="ECO:0000256" key="11">
    <source>
        <dbReference type="ARBA" id="ARBA00023136"/>
    </source>
</evidence>
<evidence type="ECO:0000256" key="7">
    <source>
        <dbReference type="ARBA" id="ARBA00022771"/>
    </source>
</evidence>
<evidence type="ECO:0000256" key="10">
    <source>
        <dbReference type="ARBA" id="ARBA00022989"/>
    </source>
</evidence>
<keyword evidence="8" id="KW-0833">Ubl conjugation pathway</keyword>
<keyword evidence="15" id="KW-1185">Reference proteome</keyword>
<dbReference type="GO" id="GO:0016567">
    <property type="term" value="P:protein ubiquitination"/>
    <property type="evidence" value="ECO:0007669"/>
    <property type="project" value="InterPro"/>
</dbReference>
<evidence type="ECO:0000259" key="13">
    <source>
        <dbReference type="Pfam" id="PF12483"/>
    </source>
</evidence>
<dbReference type="InterPro" id="IPR044247">
    <property type="entry name" value="SPL2-like"/>
</dbReference>
<dbReference type="PANTHER" id="PTHR47355">
    <property type="entry name" value="E3 UBIQUITIN-PROTEIN LIGASE SPL2"/>
    <property type="match status" value="1"/>
</dbReference>
<evidence type="ECO:0000256" key="9">
    <source>
        <dbReference type="ARBA" id="ARBA00022833"/>
    </source>
</evidence>
<dbReference type="GO" id="GO:0061630">
    <property type="term" value="F:ubiquitin protein ligase activity"/>
    <property type="evidence" value="ECO:0007669"/>
    <property type="project" value="UniProtKB-EC"/>
</dbReference>
<evidence type="ECO:0000256" key="12">
    <source>
        <dbReference type="SAM" id="Phobius"/>
    </source>
</evidence>
<keyword evidence="10 12" id="KW-1133">Transmembrane helix</keyword>
<keyword evidence="7" id="KW-0863">Zinc-finger</keyword>
<proteinExistence type="predicted"/>
<evidence type="ECO:0000313" key="14">
    <source>
        <dbReference type="EMBL" id="KAH0455420.1"/>
    </source>
</evidence>
<comment type="caution">
    <text evidence="14">The sequence shown here is derived from an EMBL/GenBank/DDBJ whole genome shotgun (WGS) entry which is preliminary data.</text>
</comment>
<evidence type="ECO:0000256" key="5">
    <source>
        <dbReference type="ARBA" id="ARBA00022692"/>
    </source>
</evidence>
<dbReference type="PANTHER" id="PTHR47355:SF1">
    <property type="entry name" value="E3 UBIQUITIN-PROTEIN LIGASE SPL2"/>
    <property type="match status" value="1"/>
</dbReference>
<feature type="domain" description="E3 Ubiquitin ligase MUL1-like" evidence="13">
    <location>
        <begin position="140"/>
        <end position="284"/>
    </location>
</feature>
<dbReference type="Gene3D" id="3.30.40.10">
    <property type="entry name" value="Zinc/RING finger domain, C3HC4 (zinc finger)"/>
    <property type="match status" value="1"/>
</dbReference>
<keyword evidence="4" id="KW-0808">Transferase</keyword>
<gene>
    <name evidence="14" type="ORF">IEQ34_015452</name>
</gene>
<protein>
    <recommendedName>
        <fullName evidence="3">RING-type E3 ubiquitin transferase</fullName>
        <ecNumber evidence="3">2.3.2.27</ecNumber>
    </recommendedName>
</protein>
<sequence>MSSRDHAAAAAVARVAVAGDGAILGVGLAICAATSWVKYLASSSSLDRIRSAPSPRISDLRALLAASDEECEGEGKLVVVRGQVHLKPTADSNWLNLKNQSALISQGSGERAVIVQQTQTCLYNEWRGIFGWSIDLHALFAKSWREQRSSSLRSVPFILVEGGQWPNSGYVHVNLDGSTHPLPLTTVYHQLRPIQPTPYTFFQAMFGNGYPVALLDEEKILAIGKEMTAIGKCRSQNGALELKSCPDLPYFLSDMTKDEIEARLAANGRILFWSGVILGAFSIGLLSFTIFRNWRRWKEWRQRSQSRDRHRVTDVESAAADELENGSDEGDVPEGQLCVVCLMRRKRSAFVPCGHLVCCVQCAITVCHLNALYVGKPPILPSGYMIHEDFILLNNSCHKRNMLFTKDRCRNVVYIYHHGLVSEDLVLTWAMPTTLLSAWTSLSLQSRWMNPISLAALWFEQPGYILS</sequence>
<dbReference type="Proteomes" id="UP000775213">
    <property type="component" value="Unassembled WGS sequence"/>
</dbReference>
<reference evidence="14 15" key="1">
    <citation type="journal article" date="2021" name="Hortic Res">
        <title>Chromosome-scale assembly of the Dendrobium chrysotoxum genome enhances the understanding of orchid evolution.</title>
        <authorList>
            <person name="Zhang Y."/>
            <person name="Zhang G.Q."/>
            <person name="Zhang D."/>
            <person name="Liu X.D."/>
            <person name="Xu X.Y."/>
            <person name="Sun W.H."/>
            <person name="Yu X."/>
            <person name="Zhu X."/>
            <person name="Wang Z.W."/>
            <person name="Zhao X."/>
            <person name="Zhong W.Y."/>
            <person name="Chen H."/>
            <person name="Yin W.L."/>
            <person name="Huang T."/>
            <person name="Niu S.C."/>
            <person name="Liu Z.J."/>
        </authorList>
    </citation>
    <scope>NUCLEOTIDE SEQUENCE [LARGE SCALE GENOMIC DNA]</scope>
    <source>
        <strain evidence="14">Lindl</strain>
    </source>
</reference>
<evidence type="ECO:0000256" key="8">
    <source>
        <dbReference type="ARBA" id="ARBA00022786"/>
    </source>
</evidence>
<comment type="catalytic activity">
    <reaction evidence="1">
        <text>S-ubiquitinyl-[E2 ubiquitin-conjugating enzyme]-L-cysteine + [acceptor protein]-L-lysine = [E2 ubiquitin-conjugating enzyme]-L-cysteine + N(6)-ubiquitinyl-[acceptor protein]-L-lysine.</text>
        <dbReference type="EC" id="2.3.2.27"/>
    </reaction>
</comment>
<evidence type="ECO:0000256" key="3">
    <source>
        <dbReference type="ARBA" id="ARBA00012483"/>
    </source>
</evidence>
<dbReference type="InterPro" id="IPR013083">
    <property type="entry name" value="Znf_RING/FYVE/PHD"/>
</dbReference>
<dbReference type="EC" id="2.3.2.27" evidence="3"/>
<dbReference type="EMBL" id="JAGFBR010000014">
    <property type="protein sequence ID" value="KAH0455420.1"/>
    <property type="molecule type" value="Genomic_DNA"/>
</dbReference>
<feature type="transmembrane region" description="Helical" evidence="12">
    <location>
        <begin position="270"/>
        <end position="291"/>
    </location>
</feature>
<keyword evidence="11 12" id="KW-0472">Membrane</keyword>
<dbReference type="GO" id="GO:0008270">
    <property type="term" value="F:zinc ion binding"/>
    <property type="evidence" value="ECO:0007669"/>
    <property type="project" value="UniProtKB-KW"/>
</dbReference>
<evidence type="ECO:0000256" key="4">
    <source>
        <dbReference type="ARBA" id="ARBA00022679"/>
    </source>
</evidence>
<name>A0AAV7GHZ9_DENCH</name>
<dbReference type="Pfam" id="PF12483">
    <property type="entry name" value="GIDE"/>
    <property type="match status" value="1"/>
</dbReference>
<dbReference type="Pfam" id="PF13920">
    <property type="entry name" value="zf-C3HC4_3"/>
    <property type="match status" value="1"/>
</dbReference>
<keyword evidence="9" id="KW-0862">Zinc</keyword>
<dbReference type="InterPro" id="IPR022170">
    <property type="entry name" value="MUL1-like"/>
</dbReference>
<keyword evidence="6" id="KW-0479">Metal-binding</keyword>
<accession>A0AAV7GHZ9</accession>
<evidence type="ECO:0000256" key="2">
    <source>
        <dbReference type="ARBA" id="ARBA00004141"/>
    </source>
</evidence>
<dbReference type="CDD" id="cd23145">
    <property type="entry name" value="RING-HC_SPL2-like"/>
    <property type="match status" value="1"/>
</dbReference>
<dbReference type="GO" id="GO:0016020">
    <property type="term" value="C:membrane"/>
    <property type="evidence" value="ECO:0007669"/>
    <property type="project" value="UniProtKB-SubCell"/>
</dbReference>
<organism evidence="14 15">
    <name type="scientific">Dendrobium chrysotoxum</name>
    <name type="common">Orchid</name>
    <dbReference type="NCBI Taxonomy" id="161865"/>
    <lineage>
        <taxon>Eukaryota</taxon>
        <taxon>Viridiplantae</taxon>
        <taxon>Streptophyta</taxon>
        <taxon>Embryophyta</taxon>
        <taxon>Tracheophyta</taxon>
        <taxon>Spermatophyta</taxon>
        <taxon>Magnoliopsida</taxon>
        <taxon>Liliopsida</taxon>
        <taxon>Asparagales</taxon>
        <taxon>Orchidaceae</taxon>
        <taxon>Epidendroideae</taxon>
        <taxon>Malaxideae</taxon>
        <taxon>Dendrobiinae</taxon>
        <taxon>Dendrobium</taxon>
    </lineage>
</organism>